<dbReference type="GO" id="GO:0046872">
    <property type="term" value="F:metal ion binding"/>
    <property type="evidence" value="ECO:0007669"/>
    <property type="project" value="UniProtKB-KW"/>
</dbReference>
<dbReference type="Gene3D" id="3.60.130.10">
    <property type="entry name" value="Clavaminate synthase-like"/>
    <property type="match status" value="1"/>
</dbReference>
<evidence type="ECO:0000313" key="8">
    <source>
        <dbReference type="EMBL" id="KUP90744.1"/>
    </source>
</evidence>
<dbReference type="InterPro" id="IPR042098">
    <property type="entry name" value="TauD-like_sf"/>
</dbReference>
<dbReference type="AlphaFoldDB" id="A0A132BQX8"/>
<dbReference type="SUPFAM" id="SSF51197">
    <property type="entry name" value="Clavaminate synthase-like"/>
    <property type="match status" value="1"/>
</dbReference>
<name>A0A132BQX8_9RHOB</name>
<keyword evidence="6" id="KW-0408">Iron</keyword>
<dbReference type="EMBL" id="LPUY01000137">
    <property type="protein sequence ID" value="KUP90744.1"/>
    <property type="molecule type" value="Genomic_DNA"/>
</dbReference>
<evidence type="ECO:0000313" key="9">
    <source>
        <dbReference type="Proteomes" id="UP000068382"/>
    </source>
</evidence>
<evidence type="ECO:0000256" key="2">
    <source>
        <dbReference type="ARBA" id="ARBA00008654"/>
    </source>
</evidence>
<dbReference type="RefSeq" id="WP_068248821.1">
    <property type="nucleotide sequence ID" value="NZ_LPUY01000137.1"/>
</dbReference>
<dbReference type="Pfam" id="PF02668">
    <property type="entry name" value="TauD"/>
    <property type="match status" value="1"/>
</dbReference>
<dbReference type="EC" id="1.14.11.1" evidence="8"/>
<dbReference type="Gene3D" id="3.30.2020.30">
    <property type="match status" value="1"/>
</dbReference>
<evidence type="ECO:0000256" key="6">
    <source>
        <dbReference type="ARBA" id="ARBA00023004"/>
    </source>
</evidence>
<sequence>MTVTLLNDTSLLDSGMTVPLSSGETYFNYCWLREACLTCIDPQTRERIFDLASLPELPRARAARVQGKLLVIEWRHEAQPSHVPIALLEEVATRGRPADPADLPRHLWYADHGARFTRVSQQAVLNDPAARAQLTRALIEDGIAIVTNMAEDGESLPRLVNSIGPITPSAEGLFFDVRVEIEPTNLAFTAGPLEMHTDLPGEEAAPGVQFLHCLQNTVEGGLSLFLDGAAVAEALRVEDPEAFDVLANYKIPFFYRHDAWDYRAHQRVIETDPEGRVTGVTISQHLQDTMDLPQELLDRYYPAFVKFLKMMQEDRFLVRFRSEAGNCVIFDNHRIVHGREGYVADSGMRHLRGCYSDRGALRSTYRVLARQGYLGQPAEQDVQQRA</sequence>
<dbReference type="GO" id="GO:0045329">
    <property type="term" value="P:carnitine biosynthetic process"/>
    <property type="evidence" value="ECO:0007669"/>
    <property type="project" value="TreeGrafter"/>
</dbReference>
<feature type="domain" description="TauD/TfdA-like" evidence="7">
    <location>
        <begin position="122"/>
        <end position="355"/>
    </location>
</feature>
<evidence type="ECO:0000256" key="1">
    <source>
        <dbReference type="ARBA" id="ARBA00001954"/>
    </source>
</evidence>
<dbReference type="PANTHER" id="PTHR10696">
    <property type="entry name" value="GAMMA-BUTYROBETAINE HYDROXYLASE-RELATED"/>
    <property type="match status" value="1"/>
</dbReference>
<dbReference type="PANTHER" id="PTHR10696:SF25">
    <property type="entry name" value="OXIDOREDUCTASE AIM17-RELATED"/>
    <property type="match status" value="1"/>
</dbReference>
<keyword evidence="9" id="KW-1185">Reference proteome</keyword>
<keyword evidence="3" id="KW-0479">Metal-binding</keyword>
<dbReference type="InterPro" id="IPR038492">
    <property type="entry name" value="GBBH-like_N_sf"/>
</dbReference>
<dbReference type="InterPro" id="IPR003819">
    <property type="entry name" value="TauD/TfdA-like"/>
</dbReference>
<reference evidence="8 9" key="1">
    <citation type="submission" date="2015-12" db="EMBL/GenBank/DDBJ databases">
        <title>Genome sequence of the marine Rhodobacteraceae strain O3.65, Candidatus Tritonibacter horizontis.</title>
        <authorList>
            <person name="Poehlein A."/>
            <person name="Giebel H.A."/>
            <person name="Voget S."/>
            <person name="Brinkhoff T."/>
        </authorList>
    </citation>
    <scope>NUCLEOTIDE SEQUENCE [LARGE SCALE GENOMIC DNA]</scope>
    <source>
        <strain evidence="8 9">O3.65</strain>
    </source>
</reference>
<comment type="similarity">
    <text evidence="2">Belongs to the gamma-BBH/TMLD family.</text>
</comment>
<evidence type="ECO:0000256" key="4">
    <source>
        <dbReference type="ARBA" id="ARBA00022964"/>
    </source>
</evidence>
<evidence type="ECO:0000256" key="5">
    <source>
        <dbReference type="ARBA" id="ARBA00023002"/>
    </source>
</evidence>
<keyword evidence="5 8" id="KW-0560">Oxidoreductase</keyword>
<keyword evidence="4 8" id="KW-0223">Dioxygenase</keyword>
<dbReference type="InterPro" id="IPR050411">
    <property type="entry name" value="AlphaKG_dependent_hydroxylases"/>
</dbReference>
<accession>A0A132BQX8</accession>
<proteinExistence type="inferred from homology"/>
<protein>
    <submittedName>
        <fullName evidence="8">Gamma-butyrobetaine dioxygenase</fullName>
        <ecNumber evidence="8">1.14.11.1</ecNumber>
    </submittedName>
</protein>
<comment type="cofactor">
    <cofactor evidence="1">
        <name>Fe(2+)</name>
        <dbReference type="ChEBI" id="CHEBI:29033"/>
    </cofactor>
</comment>
<dbReference type="CDD" id="cd00250">
    <property type="entry name" value="CAS_like"/>
    <property type="match status" value="1"/>
</dbReference>
<evidence type="ECO:0000256" key="3">
    <source>
        <dbReference type="ARBA" id="ARBA00022723"/>
    </source>
</evidence>
<dbReference type="GO" id="GO:0008336">
    <property type="term" value="F:gamma-butyrobetaine dioxygenase activity"/>
    <property type="evidence" value="ECO:0007669"/>
    <property type="project" value="UniProtKB-EC"/>
</dbReference>
<comment type="caution">
    <text evidence="8">The sequence shown here is derived from an EMBL/GenBank/DDBJ whole genome shotgun (WGS) entry which is preliminary data.</text>
</comment>
<gene>
    <name evidence="8" type="ORF">TRIHO_44050</name>
</gene>
<evidence type="ECO:0000259" key="7">
    <source>
        <dbReference type="Pfam" id="PF02668"/>
    </source>
</evidence>
<organism evidence="8 9">
    <name type="scientific">Tritonibacter horizontis</name>
    <dbReference type="NCBI Taxonomy" id="1768241"/>
    <lineage>
        <taxon>Bacteria</taxon>
        <taxon>Pseudomonadati</taxon>
        <taxon>Pseudomonadota</taxon>
        <taxon>Alphaproteobacteria</taxon>
        <taxon>Rhodobacterales</taxon>
        <taxon>Paracoccaceae</taxon>
        <taxon>Tritonibacter</taxon>
    </lineage>
</organism>
<dbReference type="OrthoDB" id="979809at2"/>
<dbReference type="Proteomes" id="UP000068382">
    <property type="component" value="Unassembled WGS sequence"/>
</dbReference>